<evidence type="ECO:0000259" key="6">
    <source>
        <dbReference type="Pfam" id="PF00593"/>
    </source>
</evidence>
<accession>A0A0D3MFB2</accession>
<dbReference type="InterPro" id="IPR012910">
    <property type="entry name" value="Plug_dom"/>
</dbReference>
<proteinExistence type="inferred from homology"/>
<comment type="similarity">
    <text evidence="4">Belongs to the TonB-dependent receptor family.</text>
</comment>
<protein>
    <submittedName>
        <fullName evidence="8">TonB-dependent receptor</fullName>
    </submittedName>
</protein>
<keyword evidence="2 4" id="KW-0472">Membrane</keyword>
<dbReference type="Gene3D" id="2.170.130.10">
    <property type="entry name" value="TonB-dependent receptor, plug domain"/>
    <property type="match status" value="1"/>
</dbReference>
<feature type="domain" description="TonB-dependent receptor-like beta-barrel" evidence="6">
    <location>
        <begin position="471"/>
        <end position="971"/>
    </location>
</feature>
<keyword evidence="8" id="KW-0675">Receptor</keyword>
<comment type="subcellular location">
    <subcellularLocation>
        <location evidence="1 4">Cell outer membrane</location>
    </subcellularLocation>
</comment>
<evidence type="ECO:0000256" key="4">
    <source>
        <dbReference type="RuleBase" id="RU003357"/>
    </source>
</evidence>
<dbReference type="PANTHER" id="PTHR40980">
    <property type="entry name" value="PLUG DOMAIN-CONTAINING PROTEIN"/>
    <property type="match status" value="1"/>
</dbReference>
<evidence type="ECO:0000313" key="8">
    <source>
        <dbReference type="EMBL" id="AIH07640.1"/>
    </source>
</evidence>
<feature type="chain" id="PRO_5002265168" evidence="5">
    <location>
        <begin position="31"/>
        <end position="1004"/>
    </location>
</feature>
<dbReference type="SUPFAM" id="SSF56935">
    <property type="entry name" value="Porins"/>
    <property type="match status" value="1"/>
</dbReference>
<evidence type="ECO:0000256" key="5">
    <source>
        <dbReference type="SAM" id="SignalP"/>
    </source>
</evidence>
<keyword evidence="4" id="KW-0798">TonB box</keyword>
<dbReference type="RefSeq" id="WP_188150316.1">
    <property type="nucleotide sequence ID" value="NZ_MRUH01000045.1"/>
</dbReference>
<dbReference type="InterPro" id="IPR010104">
    <property type="entry name" value="TonB_rcpt_bac"/>
</dbReference>
<name>A0A0D3MFB2_9GAMM</name>
<evidence type="ECO:0000256" key="1">
    <source>
        <dbReference type="ARBA" id="ARBA00004442"/>
    </source>
</evidence>
<organism evidence="8">
    <name type="scientific">Teredinibacter waterburyi</name>
    <dbReference type="NCBI Taxonomy" id="1500538"/>
    <lineage>
        <taxon>Bacteria</taxon>
        <taxon>Pseudomonadati</taxon>
        <taxon>Pseudomonadota</taxon>
        <taxon>Gammaproteobacteria</taxon>
        <taxon>Cellvibrionales</taxon>
        <taxon>Cellvibrionaceae</taxon>
        <taxon>Teredinibacter</taxon>
    </lineage>
</organism>
<sequence length="1004" mass="109063">MGANPFLFKKKLLATSISSCLLAVAGVAAAQDQVEEEVIVKGIRASIESSVNSKRNAASVVDSITAEDIGKLPDVTISDSLQRIPGIQIRRSAGEGGAVNIRGLPQVSTQLNGESYLGANSITDFQPNFGDIPSQLFKGADVIKSPTASLLASGLSGTVNLKTRRPFDFDEGFTGVAAVEAGYGTDSQEVNPSVNGLFNFKGERFGVLAAFTSSQADLANYYEGKQYGTDGGSDGMVSEGAGQGDPYGGTFLGDNDDVGGESFYAPEGWVVYNKFTERERNGANVSFQLDLGEGFELVADYFYTKQDEWNRSTGLVAETKWANCCSFNDFAVNNSVDTGVDGINTYDSIDYISRRLQSYSEVNEFFSTSRDLNVELNYDNEGPLTASFRVVRGAANQQNRNNYFQGDLMDGGPTNSNVWTDPVLGNRIPGEWVNPNPNGFQGLSQFTIDHSGSDPVWTGFNTPPVLGGADNQAADGTYNVAAGTRTLGDFIADPNSYNVAAISSENNYDRDGKLNVMRADVSYEFEDSFITSVDVGYRLSEKYASNDVWHGVSNFYEGAGGVTSDGTPNPEGCQARWKATDVIFREDCQVGEIVTADGESTWVPWVAIGYAAQSDYPTIAVTDFGNVKGLPAVWTVDPKALDNVEEFHTTFYGNYIKSVDPGASYEVKLGDKSGYVQANFEAGPVTGNFGLRVVDTELTVKQNTRGGSRSYGMAPADTGDKLSVRNFQDVLPALNVAWDVSDDVKIRGAYSENMVPLNLDQWGRSLVTNYALDNGIQRVTTISYDGNPELDPWRSSTIEATAEWYLAPGSMLTAGIFRIQVDSFPEGVTVYEPFPDLDGVVRNQAVETSKQINGDGGSLKGIELGAKYAFEDQPFGIDANLTLVESESSALDVEGNHPPFIDVSDTQANLGFWFDNDVIQARIAYNYRSDRYTGVRVGNLVQYQAPTSYIDANISWDVTDSVTTYLNASNITGESEEYYLQWDGQHMAQNVYEPRFTLGARMRF</sequence>
<dbReference type="NCBIfam" id="TIGR01782">
    <property type="entry name" value="TonB-Xanth-Caul"/>
    <property type="match status" value="1"/>
</dbReference>
<feature type="signal peptide" evidence="5">
    <location>
        <begin position="1"/>
        <end position="30"/>
    </location>
</feature>
<evidence type="ECO:0000256" key="2">
    <source>
        <dbReference type="ARBA" id="ARBA00023136"/>
    </source>
</evidence>
<keyword evidence="5" id="KW-0732">Signal</keyword>
<dbReference type="PANTHER" id="PTHR40980:SF3">
    <property type="entry name" value="TONB-DEPENDENT RECEPTOR-LIKE BETA-BARREL DOMAIN-CONTAINING PROTEIN"/>
    <property type="match status" value="1"/>
</dbReference>
<keyword evidence="3" id="KW-0998">Cell outer membrane</keyword>
<dbReference type="EMBL" id="KJ943289">
    <property type="protein sequence ID" value="AIH07640.1"/>
    <property type="molecule type" value="Genomic_DNA"/>
</dbReference>
<dbReference type="AlphaFoldDB" id="A0A0D3MFB2"/>
<evidence type="ECO:0000256" key="3">
    <source>
        <dbReference type="ARBA" id="ARBA00023237"/>
    </source>
</evidence>
<feature type="domain" description="TonB-dependent receptor plug" evidence="7">
    <location>
        <begin position="54"/>
        <end position="157"/>
    </location>
</feature>
<dbReference type="GO" id="GO:0009279">
    <property type="term" value="C:cell outer membrane"/>
    <property type="evidence" value="ECO:0007669"/>
    <property type="project" value="UniProtKB-SubCell"/>
</dbReference>
<dbReference type="Pfam" id="PF07715">
    <property type="entry name" value="Plug"/>
    <property type="match status" value="1"/>
</dbReference>
<dbReference type="Pfam" id="PF00593">
    <property type="entry name" value="TonB_dep_Rec_b-barrel"/>
    <property type="match status" value="1"/>
</dbReference>
<dbReference type="InterPro" id="IPR000531">
    <property type="entry name" value="Beta-barrel_TonB"/>
</dbReference>
<dbReference type="InterPro" id="IPR037066">
    <property type="entry name" value="Plug_dom_sf"/>
</dbReference>
<evidence type="ECO:0000259" key="7">
    <source>
        <dbReference type="Pfam" id="PF07715"/>
    </source>
</evidence>
<dbReference type="InterPro" id="IPR036942">
    <property type="entry name" value="Beta-barrel_TonB_sf"/>
</dbReference>
<reference evidence="8" key="1">
    <citation type="journal article" date="2014" name="Proc. Natl. Acad. Sci. U.S.A.">
        <title>Gill bacteria enable a novel digestive strategy in a wood-feeding mollusk.</title>
        <authorList>
            <person name="O'Connor R.M."/>
            <person name="Fung J.M."/>
            <person name="Sharp K.H."/>
            <person name="Benner J.S."/>
            <person name="McClung C."/>
            <person name="Cushing S."/>
            <person name="Lamkin E.R."/>
            <person name="Fomenkov A.I."/>
            <person name="Henrissat B."/>
            <person name="Londer Y.Y."/>
            <person name="Scholz M.B."/>
            <person name="Posfai J."/>
            <person name="Malfatti S."/>
            <person name="Tringe S.G."/>
            <person name="Woyke T."/>
            <person name="Malmstrom R.R."/>
            <person name="Coleman-Derr D."/>
            <person name="Altamia M.A."/>
            <person name="Dedrick S."/>
            <person name="Kaluziak S.T."/>
            <person name="Haygood M.G."/>
            <person name="Distel D.L."/>
        </authorList>
    </citation>
    <scope>NUCLEOTIDE SEQUENCE</scope>
    <source>
        <strain evidence="8">Bs02</strain>
    </source>
</reference>
<dbReference type="Gene3D" id="2.40.170.20">
    <property type="entry name" value="TonB-dependent receptor, beta-barrel domain"/>
    <property type="match status" value="1"/>
</dbReference>